<accession>A0ABD1LN26</accession>
<gene>
    <name evidence="1" type="ORF">Fmac_023962</name>
</gene>
<proteinExistence type="predicted"/>
<name>A0ABD1LN26_9FABA</name>
<evidence type="ECO:0000313" key="1">
    <source>
        <dbReference type="EMBL" id="KAL2324904.1"/>
    </source>
</evidence>
<sequence length="69" mass="7994">MHDASVLHVPVHFKTATMLGHLNSWHCISAVNTGILEDDSNIIIHWLRRRGSLSPDNLYWSKLIKREVY</sequence>
<comment type="caution">
    <text evidence="1">The sequence shown here is derived from an EMBL/GenBank/DDBJ whole genome shotgun (WGS) entry which is preliminary data.</text>
</comment>
<reference evidence="1 2" key="1">
    <citation type="submission" date="2024-08" db="EMBL/GenBank/DDBJ databases">
        <title>Insights into the chromosomal genome structure of Flemingia macrophylla.</title>
        <authorList>
            <person name="Ding Y."/>
            <person name="Zhao Y."/>
            <person name="Bi W."/>
            <person name="Wu M."/>
            <person name="Zhao G."/>
            <person name="Gong Y."/>
            <person name="Li W."/>
            <person name="Zhang P."/>
        </authorList>
    </citation>
    <scope>NUCLEOTIDE SEQUENCE [LARGE SCALE GENOMIC DNA]</scope>
    <source>
        <strain evidence="1">DYQJB</strain>
        <tissue evidence="1">Leaf</tissue>
    </source>
</reference>
<dbReference type="Proteomes" id="UP001603857">
    <property type="component" value="Unassembled WGS sequence"/>
</dbReference>
<protein>
    <submittedName>
        <fullName evidence="1">Uncharacterized protein</fullName>
    </submittedName>
</protein>
<organism evidence="1 2">
    <name type="scientific">Flemingia macrophylla</name>
    <dbReference type="NCBI Taxonomy" id="520843"/>
    <lineage>
        <taxon>Eukaryota</taxon>
        <taxon>Viridiplantae</taxon>
        <taxon>Streptophyta</taxon>
        <taxon>Embryophyta</taxon>
        <taxon>Tracheophyta</taxon>
        <taxon>Spermatophyta</taxon>
        <taxon>Magnoliopsida</taxon>
        <taxon>eudicotyledons</taxon>
        <taxon>Gunneridae</taxon>
        <taxon>Pentapetalae</taxon>
        <taxon>rosids</taxon>
        <taxon>fabids</taxon>
        <taxon>Fabales</taxon>
        <taxon>Fabaceae</taxon>
        <taxon>Papilionoideae</taxon>
        <taxon>50 kb inversion clade</taxon>
        <taxon>NPAAA clade</taxon>
        <taxon>indigoferoid/millettioid clade</taxon>
        <taxon>Phaseoleae</taxon>
        <taxon>Flemingia</taxon>
    </lineage>
</organism>
<keyword evidence="2" id="KW-1185">Reference proteome</keyword>
<evidence type="ECO:0000313" key="2">
    <source>
        <dbReference type="Proteomes" id="UP001603857"/>
    </source>
</evidence>
<dbReference type="EMBL" id="JBGMDY010000008">
    <property type="protein sequence ID" value="KAL2324904.1"/>
    <property type="molecule type" value="Genomic_DNA"/>
</dbReference>
<dbReference type="AlphaFoldDB" id="A0ABD1LN26"/>